<proteinExistence type="inferred from homology"/>
<keyword evidence="4" id="KW-1185">Reference proteome</keyword>
<evidence type="ECO:0000259" key="2">
    <source>
        <dbReference type="Pfam" id="PF05970"/>
    </source>
</evidence>
<evidence type="ECO:0000313" key="4">
    <source>
        <dbReference type="Proteomes" id="UP001177003"/>
    </source>
</evidence>
<gene>
    <name evidence="3" type="ORF">LSALG_LOCUS20452</name>
</gene>
<evidence type="ECO:0000313" key="3">
    <source>
        <dbReference type="EMBL" id="CAI9280717.1"/>
    </source>
</evidence>
<dbReference type="GO" id="GO:0005524">
    <property type="term" value="F:ATP binding"/>
    <property type="evidence" value="ECO:0007669"/>
    <property type="project" value="UniProtKB-KW"/>
</dbReference>
<dbReference type="Proteomes" id="UP001177003">
    <property type="component" value="Chromosome 4"/>
</dbReference>
<dbReference type="InterPro" id="IPR010285">
    <property type="entry name" value="DNA_helicase_pif1-like_DEAD"/>
</dbReference>
<dbReference type="GO" id="GO:0000723">
    <property type="term" value="P:telomere maintenance"/>
    <property type="evidence" value="ECO:0007669"/>
    <property type="project" value="InterPro"/>
</dbReference>
<keyword evidence="1" id="KW-0067">ATP-binding</keyword>
<dbReference type="GO" id="GO:0006310">
    <property type="term" value="P:DNA recombination"/>
    <property type="evidence" value="ECO:0007669"/>
    <property type="project" value="UniProtKB-KW"/>
</dbReference>
<dbReference type="EC" id="5.6.2.3" evidence="1"/>
<accession>A0AA35YVN4</accession>
<dbReference type="GO" id="GO:0016787">
    <property type="term" value="F:hydrolase activity"/>
    <property type="evidence" value="ECO:0007669"/>
    <property type="project" value="UniProtKB-KW"/>
</dbReference>
<dbReference type="Pfam" id="PF05970">
    <property type="entry name" value="PIF1"/>
    <property type="match status" value="1"/>
</dbReference>
<keyword evidence="1" id="KW-0233">DNA recombination</keyword>
<comment type="similarity">
    <text evidence="1">Belongs to the helicase family.</text>
</comment>
<dbReference type="SUPFAM" id="SSF52540">
    <property type="entry name" value="P-loop containing nucleoside triphosphate hydrolases"/>
    <property type="match status" value="2"/>
</dbReference>
<evidence type="ECO:0000256" key="1">
    <source>
        <dbReference type="RuleBase" id="RU363044"/>
    </source>
</evidence>
<keyword evidence="1" id="KW-0227">DNA damage</keyword>
<keyword evidence="1" id="KW-0378">Hydrolase</keyword>
<sequence>MKDDYLHTLKLQIPDKNVGSTADIIEQQLLHDLDNMLRSAVPSKSMGDFGLPVPSSDVIGILQNRLLLEELRYDREGLMKEHNELVPKLNSDQRSVYNTVVSSIENKKQILMFVYGHGGTGKTFLWTTILSYFRSIGKIVLAVAASGIASLLLPSGTTAHSRFKIPIDLTDKKSCDIKKRSFLGELMQRTTLIIWDEAPMSDRRCFEFLDRSLRDVLDCDQQPFGGISMLLGGDFRQTLPVVPKSTRSEIIALTLPSSYLWPYFTVRILHTNMRLQSSDITTQNSMSTSAFARWLLAIGDGIIGIPDKDDPRDSSWVQIPSSLLISATPNSLQTLIDFVYGDGILIDPTAADLSVRAIVSPTNETADEINTHILKIVRTSGRTYNSTDIMEPNGKHTSDMEGLKRKQLMTSISDLKTDGIGGPLQVRILRKWKHDVRRYETWYLAVDRFADAIQILGQRTNQSYIESVLHVSQCYTISDYSCPQLDNYQKFLENEFYIDVGLKSIIQPIPETTTIPKTWFRFVSKSHLIDLGERPPYYPDYIGVLSKIRECTKASGESFVLLILTDERLYVMSNMIQTDTLEVVARYFFEIRQVFHQTK</sequence>
<dbReference type="InterPro" id="IPR027417">
    <property type="entry name" value="P-loop_NTPase"/>
</dbReference>
<comment type="cofactor">
    <cofactor evidence="1">
        <name>Mg(2+)</name>
        <dbReference type="ChEBI" id="CHEBI:18420"/>
    </cofactor>
</comment>
<reference evidence="3" key="1">
    <citation type="submission" date="2023-04" db="EMBL/GenBank/DDBJ databases">
        <authorList>
            <person name="Vijverberg K."/>
            <person name="Xiong W."/>
            <person name="Schranz E."/>
        </authorList>
    </citation>
    <scope>NUCLEOTIDE SEQUENCE</scope>
</reference>
<dbReference type="GO" id="GO:0043139">
    <property type="term" value="F:5'-3' DNA helicase activity"/>
    <property type="evidence" value="ECO:0007669"/>
    <property type="project" value="UniProtKB-EC"/>
</dbReference>
<dbReference type="EMBL" id="OX465080">
    <property type="protein sequence ID" value="CAI9280717.1"/>
    <property type="molecule type" value="Genomic_DNA"/>
</dbReference>
<organism evidence="3 4">
    <name type="scientific">Lactuca saligna</name>
    <name type="common">Willowleaf lettuce</name>
    <dbReference type="NCBI Taxonomy" id="75948"/>
    <lineage>
        <taxon>Eukaryota</taxon>
        <taxon>Viridiplantae</taxon>
        <taxon>Streptophyta</taxon>
        <taxon>Embryophyta</taxon>
        <taxon>Tracheophyta</taxon>
        <taxon>Spermatophyta</taxon>
        <taxon>Magnoliopsida</taxon>
        <taxon>eudicotyledons</taxon>
        <taxon>Gunneridae</taxon>
        <taxon>Pentapetalae</taxon>
        <taxon>asterids</taxon>
        <taxon>campanulids</taxon>
        <taxon>Asterales</taxon>
        <taxon>Asteraceae</taxon>
        <taxon>Cichorioideae</taxon>
        <taxon>Cichorieae</taxon>
        <taxon>Lactucinae</taxon>
        <taxon>Lactuca</taxon>
    </lineage>
</organism>
<dbReference type="PANTHER" id="PTHR10492:SF96">
    <property type="entry name" value="ATP-DEPENDENT DNA HELICASE"/>
    <property type="match status" value="1"/>
</dbReference>
<comment type="catalytic activity">
    <reaction evidence="1">
        <text>ATP + H2O = ADP + phosphate + H(+)</text>
        <dbReference type="Rhea" id="RHEA:13065"/>
        <dbReference type="ChEBI" id="CHEBI:15377"/>
        <dbReference type="ChEBI" id="CHEBI:15378"/>
        <dbReference type="ChEBI" id="CHEBI:30616"/>
        <dbReference type="ChEBI" id="CHEBI:43474"/>
        <dbReference type="ChEBI" id="CHEBI:456216"/>
        <dbReference type="EC" id="5.6.2.3"/>
    </reaction>
</comment>
<dbReference type="Gene3D" id="3.40.50.300">
    <property type="entry name" value="P-loop containing nucleotide triphosphate hydrolases"/>
    <property type="match status" value="1"/>
</dbReference>
<keyword evidence="1" id="KW-0234">DNA repair</keyword>
<feature type="domain" description="DNA helicase Pif1-like DEAD-box helicase" evidence="2">
    <location>
        <begin position="88"/>
        <end position="304"/>
    </location>
</feature>
<name>A0AA35YVN4_LACSI</name>
<dbReference type="AlphaFoldDB" id="A0AA35YVN4"/>
<dbReference type="GO" id="GO:0006281">
    <property type="term" value="P:DNA repair"/>
    <property type="evidence" value="ECO:0007669"/>
    <property type="project" value="UniProtKB-KW"/>
</dbReference>
<keyword evidence="1" id="KW-0347">Helicase</keyword>
<keyword evidence="1" id="KW-0547">Nucleotide-binding</keyword>
<protein>
    <recommendedName>
        <fullName evidence="1">ATP-dependent DNA helicase</fullName>
        <ecNumber evidence="1">5.6.2.3</ecNumber>
    </recommendedName>
</protein>
<dbReference type="PANTHER" id="PTHR10492">
    <property type="match status" value="1"/>
</dbReference>